<dbReference type="PROSITE" id="PS50082">
    <property type="entry name" value="WD_REPEATS_2"/>
    <property type="match status" value="3"/>
</dbReference>
<dbReference type="eggNOG" id="KOG0283">
    <property type="taxonomic scope" value="Eukaryota"/>
</dbReference>
<evidence type="ECO:0000256" key="1">
    <source>
        <dbReference type="ARBA" id="ARBA00022574"/>
    </source>
</evidence>
<feature type="repeat" description="WD" evidence="3">
    <location>
        <begin position="258"/>
        <end position="299"/>
    </location>
</feature>
<dbReference type="AlphaFoldDB" id="R0GH39"/>
<feature type="region of interest" description="Disordered" evidence="4">
    <location>
        <begin position="167"/>
        <end position="199"/>
    </location>
</feature>
<dbReference type="STRING" id="81985.R0GH39"/>
<dbReference type="PRINTS" id="PR00320">
    <property type="entry name" value="GPROTEINBRPT"/>
</dbReference>
<keyword evidence="1 3" id="KW-0853">WD repeat</keyword>
<keyword evidence="2" id="KW-0677">Repeat</keyword>
<dbReference type="EMBL" id="KB870811">
    <property type="protein sequence ID" value="EOA16114.1"/>
    <property type="molecule type" value="Genomic_DNA"/>
</dbReference>
<evidence type="ECO:0000256" key="2">
    <source>
        <dbReference type="ARBA" id="ARBA00022737"/>
    </source>
</evidence>
<dbReference type="SMART" id="SM00320">
    <property type="entry name" value="WD40"/>
    <property type="match status" value="7"/>
</dbReference>
<proteinExistence type="predicted"/>
<feature type="repeat" description="WD" evidence="3">
    <location>
        <begin position="407"/>
        <end position="449"/>
    </location>
</feature>
<dbReference type="InterPro" id="IPR015943">
    <property type="entry name" value="WD40/YVTN_repeat-like_dom_sf"/>
</dbReference>
<dbReference type="PANTHER" id="PTHR14221">
    <property type="entry name" value="WD REPEAT DOMAIN 44"/>
    <property type="match status" value="1"/>
</dbReference>
<feature type="region of interest" description="Disordered" evidence="4">
    <location>
        <begin position="89"/>
        <end position="126"/>
    </location>
</feature>
<dbReference type="InterPro" id="IPR001680">
    <property type="entry name" value="WD40_rpt"/>
</dbReference>
<evidence type="ECO:0000256" key="4">
    <source>
        <dbReference type="SAM" id="MobiDB-lite"/>
    </source>
</evidence>
<evidence type="ECO:0000313" key="5">
    <source>
        <dbReference type="EMBL" id="EOA16114.1"/>
    </source>
</evidence>
<dbReference type="PANTHER" id="PTHR14221:SF40">
    <property type="entry name" value="SIMILARITY TO UNKNOWN PROTEIN"/>
    <property type="match status" value="1"/>
</dbReference>
<dbReference type="InterPro" id="IPR020472">
    <property type="entry name" value="WD40_PAC1"/>
</dbReference>
<evidence type="ECO:0000313" key="6">
    <source>
        <dbReference type="Proteomes" id="UP000029121"/>
    </source>
</evidence>
<dbReference type="InterPro" id="IPR040324">
    <property type="entry name" value="WDR44/Dgr2"/>
</dbReference>
<keyword evidence="6" id="KW-1185">Reference proteome</keyword>
<dbReference type="Gene3D" id="2.130.10.10">
    <property type="entry name" value="YVTN repeat-like/Quinoprotein amine dehydrogenase"/>
    <property type="match status" value="3"/>
</dbReference>
<dbReference type="OrthoDB" id="408728at2759"/>
<gene>
    <name evidence="5" type="ORF">CARUB_v10004247mg</name>
</gene>
<feature type="repeat" description="WD" evidence="3">
    <location>
        <begin position="366"/>
        <end position="406"/>
    </location>
</feature>
<feature type="compositionally biased region" description="Low complexity" evidence="4">
    <location>
        <begin position="115"/>
        <end position="126"/>
    </location>
</feature>
<accession>R0GH39</accession>
<sequence>MGTQVNEEEEDLFCDAREEVSSVSDCISEVADEFVQATGDLDLWTMNPESVNNRRQKFFQSMGFSFKKRDFDLDLDLLGDSCSDHIPVSKQLNSVSETDHNEEEEEGEEKLLRNESTSSGSSVSSVSSLSTSSLAEAFSFRGSFQNRAKTIDDQILLTRDLSGNSSSIAEGLSESGSSRSDSYGDFQNSPKSRYEESPKKGAKGWLKKLGVLTHILDKNEECTDGESMGSSLRRQLTRVQSFKKQFKELSSLCVGQEFSAHDGSIVVMKFSHDGKYLASAGEDCVVRVWNITEDERRDNEFEVVESDSSSNCVYFGMNDKSQIEPLKTENEKAEKSRGLLRKKSESTCAVLPSKVFSISETPQHEFRGHKGEILDLSWSEKGFLLSSSVDETVRLWRVGSSDECIRVFSHKSFVTCVAFNPVDDNYFISGSIDGKVRIWDVSHFRVVDYTDIREIVTALCYRPDAKGVVVGSMTGECRFYHTIDNQLQLDREISLHGKKKVPSKRITGFQFFPGDSDKLMVTSADSQIRIICGVDTICKLKKASSLGTTLTSPTFASFTSDGKHIVSTIEDSGIHVWDYSQPNKKASSQKPKTIRSYEGFLSHNVSVAIPWLGQQGKEDNFIADLEKTFAHFPAPMDYFSPIKGATTWPEEKLGAVSGAAAAAVSATVSIRSKLRLLRSVCQNVNSSSPHLWGLVIVTATWDGRIRVFHNYGLPIRV</sequence>
<evidence type="ECO:0000256" key="3">
    <source>
        <dbReference type="PROSITE-ProRule" id="PRU00221"/>
    </source>
</evidence>
<reference evidence="6" key="1">
    <citation type="journal article" date="2013" name="Nat. Genet.">
        <title>The Capsella rubella genome and the genomic consequences of rapid mating system evolution.</title>
        <authorList>
            <person name="Slotte T."/>
            <person name="Hazzouri K.M."/>
            <person name="Agren J.A."/>
            <person name="Koenig D."/>
            <person name="Maumus F."/>
            <person name="Guo Y.L."/>
            <person name="Steige K."/>
            <person name="Platts A.E."/>
            <person name="Escobar J.S."/>
            <person name="Newman L.K."/>
            <person name="Wang W."/>
            <person name="Mandakova T."/>
            <person name="Vello E."/>
            <person name="Smith L.M."/>
            <person name="Henz S.R."/>
            <person name="Steffen J."/>
            <person name="Takuno S."/>
            <person name="Brandvain Y."/>
            <person name="Coop G."/>
            <person name="Andolfatto P."/>
            <person name="Hu T.T."/>
            <person name="Blanchette M."/>
            <person name="Clark R.M."/>
            <person name="Quesneville H."/>
            <person name="Nordborg M."/>
            <person name="Gaut B.S."/>
            <person name="Lysak M.A."/>
            <person name="Jenkins J."/>
            <person name="Grimwood J."/>
            <person name="Chapman J."/>
            <person name="Prochnik S."/>
            <person name="Shu S."/>
            <person name="Rokhsar D."/>
            <person name="Schmutz J."/>
            <person name="Weigel D."/>
            <person name="Wright S.I."/>
        </authorList>
    </citation>
    <scope>NUCLEOTIDE SEQUENCE [LARGE SCALE GENOMIC DNA]</scope>
    <source>
        <strain evidence="6">cv. Monte Gargano</strain>
    </source>
</reference>
<dbReference type="Proteomes" id="UP000029121">
    <property type="component" value="Unassembled WGS sequence"/>
</dbReference>
<name>R0GH39_9BRAS</name>
<protein>
    <submittedName>
        <fullName evidence="5">Uncharacterized protein</fullName>
    </submittedName>
</protein>
<dbReference type="Pfam" id="PF00400">
    <property type="entry name" value="WD40"/>
    <property type="match status" value="3"/>
</dbReference>
<dbReference type="PROSITE" id="PS50294">
    <property type="entry name" value="WD_REPEATS_REGION"/>
    <property type="match status" value="3"/>
</dbReference>
<dbReference type="PROSITE" id="PS00678">
    <property type="entry name" value="WD_REPEATS_1"/>
    <property type="match status" value="1"/>
</dbReference>
<organism evidence="5 6">
    <name type="scientific">Capsella rubella</name>
    <dbReference type="NCBI Taxonomy" id="81985"/>
    <lineage>
        <taxon>Eukaryota</taxon>
        <taxon>Viridiplantae</taxon>
        <taxon>Streptophyta</taxon>
        <taxon>Embryophyta</taxon>
        <taxon>Tracheophyta</taxon>
        <taxon>Spermatophyta</taxon>
        <taxon>Magnoliopsida</taxon>
        <taxon>eudicotyledons</taxon>
        <taxon>Gunneridae</taxon>
        <taxon>Pentapetalae</taxon>
        <taxon>rosids</taxon>
        <taxon>malvids</taxon>
        <taxon>Brassicales</taxon>
        <taxon>Brassicaceae</taxon>
        <taxon>Camelineae</taxon>
        <taxon>Capsella</taxon>
    </lineage>
</organism>
<dbReference type="InterPro" id="IPR019775">
    <property type="entry name" value="WD40_repeat_CS"/>
</dbReference>
<dbReference type="FunFam" id="2.130.10.10:FF:002092">
    <property type="entry name" value="Transducin/WD40 repeat-like superfamily protein"/>
    <property type="match status" value="1"/>
</dbReference>
<dbReference type="InterPro" id="IPR036322">
    <property type="entry name" value="WD40_repeat_dom_sf"/>
</dbReference>
<dbReference type="KEGG" id="crb:17878091"/>
<dbReference type="FunFam" id="2.130.10.10:FF:003176">
    <property type="entry name" value="Transducin/WD40 repeat-like superfamily protein"/>
    <property type="match status" value="1"/>
</dbReference>
<dbReference type="SUPFAM" id="SSF50978">
    <property type="entry name" value="WD40 repeat-like"/>
    <property type="match status" value="1"/>
</dbReference>